<comment type="cofactor">
    <cofactor evidence="3">
        <name>Mg(2+)</name>
        <dbReference type="ChEBI" id="CHEBI:18420"/>
    </cofactor>
</comment>
<evidence type="ECO:0000256" key="2">
    <source>
        <dbReference type="ARBA" id="ARBA00023239"/>
    </source>
</evidence>
<comment type="catalytic activity">
    <reaction evidence="3">
        <text>N-[(R)-4-phosphopantothenoyl]-L-cysteine + H(+) = (R)-4'-phosphopantetheine + CO2</text>
        <dbReference type="Rhea" id="RHEA:16793"/>
        <dbReference type="ChEBI" id="CHEBI:15378"/>
        <dbReference type="ChEBI" id="CHEBI:16526"/>
        <dbReference type="ChEBI" id="CHEBI:59458"/>
        <dbReference type="ChEBI" id="CHEBI:61723"/>
        <dbReference type="EC" id="4.1.1.36"/>
    </reaction>
</comment>
<keyword evidence="3" id="KW-0288">FMN</keyword>
<dbReference type="SUPFAM" id="SSF52507">
    <property type="entry name" value="Homo-oligomeric flavin-containing Cys decarboxylases, HFCD"/>
    <property type="match status" value="1"/>
</dbReference>
<comment type="catalytic activity">
    <reaction evidence="3">
        <text>(R)-4'-phosphopantothenate + L-cysteine + CTP = N-[(R)-4-phosphopantothenoyl]-L-cysteine + CMP + diphosphate + H(+)</text>
        <dbReference type="Rhea" id="RHEA:19397"/>
        <dbReference type="ChEBI" id="CHEBI:10986"/>
        <dbReference type="ChEBI" id="CHEBI:15378"/>
        <dbReference type="ChEBI" id="CHEBI:33019"/>
        <dbReference type="ChEBI" id="CHEBI:35235"/>
        <dbReference type="ChEBI" id="CHEBI:37563"/>
        <dbReference type="ChEBI" id="CHEBI:59458"/>
        <dbReference type="ChEBI" id="CHEBI:60377"/>
        <dbReference type="EC" id="6.3.2.5"/>
    </reaction>
</comment>
<dbReference type="InterPro" id="IPR007085">
    <property type="entry name" value="DNA/pantothenate-metab_flavo_C"/>
</dbReference>
<dbReference type="GO" id="GO:0015937">
    <property type="term" value="P:coenzyme A biosynthetic process"/>
    <property type="evidence" value="ECO:0007669"/>
    <property type="project" value="UniProtKB-UniRule"/>
</dbReference>
<dbReference type="InterPro" id="IPR005252">
    <property type="entry name" value="CoaBC"/>
</dbReference>
<keyword evidence="2 3" id="KW-0456">Lyase</keyword>
<evidence type="ECO:0000259" key="4">
    <source>
        <dbReference type="Pfam" id="PF02441"/>
    </source>
</evidence>
<dbReference type="PANTHER" id="PTHR14359:SF6">
    <property type="entry name" value="PHOSPHOPANTOTHENOYLCYSTEINE DECARBOXYLASE"/>
    <property type="match status" value="1"/>
</dbReference>
<evidence type="ECO:0000256" key="1">
    <source>
        <dbReference type="ARBA" id="ARBA00022793"/>
    </source>
</evidence>
<dbReference type="AlphaFoldDB" id="A0A075HUS2"/>
<feature type="domain" description="DNA/pantothenate metabolism flavoprotein C-terminal" evidence="5">
    <location>
        <begin position="188"/>
        <end position="394"/>
    </location>
</feature>
<feature type="binding site" evidence="3">
    <location>
        <position position="340"/>
    </location>
    <ligand>
        <name>CTP</name>
        <dbReference type="ChEBI" id="CHEBI:37563"/>
    </ligand>
</feature>
<dbReference type="GO" id="GO:0046872">
    <property type="term" value="F:metal ion binding"/>
    <property type="evidence" value="ECO:0007669"/>
    <property type="project" value="UniProtKB-KW"/>
</dbReference>
<feature type="binding site" evidence="3">
    <location>
        <position position="336"/>
    </location>
    <ligand>
        <name>CTP</name>
        <dbReference type="ChEBI" id="CHEBI:37563"/>
    </ligand>
</feature>
<feature type="binding site" evidence="3">
    <location>
        <position position="322"/>
    </location>
    <ligand>
        <name>CTP</name>
        <dbReference type="ChEBI" id="CHEBI:37563"/>
    </ligand>
</feature>
<feature type="domain" description="Flavoprotein" evidence="4">
    <location>
        <begin position="8"/>
        <end position="178"/>
    </location>
</feature>
<keyword evidence="3 6" id="KW-0436">Ligase</keyword>
<dbReference type="Gene3D" id="3.40.50.1950">
    <property type="entry name" value="Flavin prenyltransferase-like"/>
    <property type="match status" value="1"/>
</dbReference>
<comment type="pathway">
    <text evidence="3">Cofactor biosynthesis; coenzyme A biosynthesis.</text>
</comment>
<dbReference type="GO" id="GO:0004632">
    <property type="term" value="F:phosphopantothenate--cysteine ligase activity"/>
    <property type="evidence" value="ECO:0007669"/>
    <property type="project" value="UniProtKB-UniRule"/>
</dbReference>
<dbReference type="GO" id="GO:0010181">
    <property type="term" value="F:FMN binding"/>
    <property type="evidence" value="ECO:0007669"/>
    <property type="project" value="UniProtKB-UniRule"/>
</dbReference>
<dbReference type="Pfam" id="PF04127">
    <property type="entry name" value="DFP"/>
    <property type="match status" value="1"/>
</dbReference>
<dbReference type="GO" id="GO:0004633">
    <property type="term" value="F:phosphopantothenoylcysteine decarboxylase activity"/>
    <property type="evidence" value="ECO:0007669"/>
    <property type="project" value="UniProtKB-UniRule"/>
</dbReference>
<evidence type="ECO:0000259" key="5">
    <source>
        <dbReference type="Pfam" id="PF04127"/>
    </source>
</evidence>
<keyword evidence="3" id="KW-0460">Magnesium</keyword>
<keyword evidence="3" id="KW-0511">Multifunctional enzyme</keyword>
<gene>
    <name evidence="3 6" type="primary">coaBC</name>
    <name evidence="6" type="synonym">dfp</name>
</gene>
<dbReference type="UniPathway" id="UPA00241"/>
<dbReference type="EC" id="4.1.1.36" evidence="3"/>
<dbReference type="EMBL" id="KF901086">
    <property type="protein sequence ID" value="AIF17568.1"/>
    <property type="molecule type" value="Genomic_DNA"/>
</dbReference>
<dbReference type="InterPro" id="IPR035929">
    <property type="entry name" value="CoaB-like_sf"/>
</dbReference>
<evidence type="ECO:0000256" key="3">
    <source>
        <dbReference type="HAMAP-Rule" id="MF_02225"/>
    </source>
</evidence>
<evidence type="ECO:0000313" key="6">
    <source>
        <dbReference type="EMBL" id="AIF17568.1"/>
    </source>
</evidence>
<protein>
    <recommendedName>
        <fullName evidence="3">Coenzyme A biosynthesis bifunctional protein CoaBC</fullName>
    </recommendedName>
    <alternativeName>
        <fullName evidence="3">DNA/pantothenate metabolism flavoprotein</fullName>
    </alternativeName>
    <alternativeName>
        <fullName evidence="3">Phosphopantothenoylcysteine synthetase/decarboxylase</fullName>
        <shortName evidence="3">PPCS-PPCDC</shortName>
    </alternativeName>
    <domain>
        <recommendedName>
            <fullName evidence="3">Phosphopantothenoylcysteine decarboxylase</fullName>
            <shortName evidence="3">PPC decarboxylase</shortName>
            <shortName evidence="3">PPC-DC</shortName>
            <ecNumber evidence="3">4.1.1.36</ecNumber>
        </recommendedName>
        <alternativeName>
            <fullName evidence="3">CoaC</fullName>
        </alternativeName>
    </domain>
    <domain>
        <recommendedName>
            <fullName evidence="3">Phosphopantothenate--cysteine ligase</fullName>
            <ecNumber evidence="3">6.3.2.5</ecNumber>
        </recommendedName>
        <alternativeName>
            <fullName evidence="3">CoaB</fullName>
        </alternativeName>
        <alternativeName>
            <fullName evidence="3">Phosphopantothenoylcysteine synthetase</fullName>
            <shortName evidence="3">PPC synthetase</shortName>
            <shortName evidence="3">PPC-S</shortName>
        </alternativeName>
    </domain>
</protein>
<dbReference type="NCBIfam" id="TIGR00521">
    <property type="entry name" value="coaBC_dfp"/>
    <property type="match status" value="1"/>
</dbReference>
<keyword evidence="3" id="KW-0285">Flavoprotein</keyword>
<dbReference type="EC" id="6.3.2.5" evidence="3"/>
<comment type="cofactor">
    <cofactor evidence="3">
        <name>FMN</name>
        <dbReference type="ChEBI" id="CHEBI:58210"/>
    </cofactor>
    <text evidence="3">Binds 1 FMN per subunit.</text>
</comment>
<accession>A0A075HUS2</accession>
<proteinExistence type="inferred from homology"/>
<feature type="region of interest" description="Phosphopantothenate--cysteine ligase" evidence="3">
    <location>
        <begin position="193"/>
        <end position="398"/>
    </location>
</feature>
<dbReference type="GO" id="GO:0015941">
    <property type="term" value="P:pantothenate catabolic process"/>
    <property type="evidence" value="ECO:0007669"/>
    <property type="project" value="InterPro"/>
</dbReference>
<comment type="similarity">
    <text evidence="3">In the C-terminal section; belongs to the PPC synthetase family.</text>
</comment>
<sequence length="398" mass="42027">MAGPLADKHIVLGVTGSIACYKALDLASKLVQAGALVDTILSYGATQFVTPLAFRSITHREVVTDTFDLSSEFSNNHVALARRADIVAVAPATVHCIAKLALGLADDPLTTTVVATKAPLLVAPAMDADMFDHPATQENLGKLRQRGVAIAGPAAGRLASGLIGMGRLLEPSELLGHISATLGRQGDLAGRTIVVSAGGTMEPIDPVRVITNHSSGKMGYAVAEAARDRGAHVVLVTAPTSLPDPPLVRLVPVRTAQQMCDAVLSHVEGADALIMAAAVADYRPAIEAQQKIKKSADELNIPLTKTADILEEAEGNFVKVGFAAESENLVPNARDKVQRKGLDLIVANDITDPEAGFGVDTNKVTLIGRDLEVEELPVLTKYDVSLRILDRVRDLFRD</sequence>
<organism evidence="6">
    <name type="scientific">uncultured marine thaumarchaeote KM3_78_A04</name>
    <dbReference type="NCBI Taxonomy" id="1456289"/>
    <lineage>
        <taxon>Archaea</taxon>
        <taxon>Nitrososphaerota</taxon>
        <taxon>environmental samples</taxon>
    </lineage>
</organism>
<dbReference type="HAMAP" id="MF_02225">
    <property type="entry name" value="CoaBC"/>
    <property type="match status" value="1"/>
</dbReference>
<feature type="binding site" evidence="3">
    <location>
        <position position="291"/>
    </location>
    <ligand>
        <name>CTP</name>
        <dbReference type="ChEBI" id="CHEBI:37563"/>
    </ligand>
</feature>
<comment type="similarity">
    <text evidence="3">In the N-terminal section; belongs to the HFCD (homo-oligomeric flavin containing Cys decarboxylase) superfamily.</text>
</comment>
<comment type="caution">
    <text evidence="3">Lacks conserved residue(s) required for the propagation of feature annotation.</text>
</comment>
<dbReference type="PANTHER" id="PTHR14359">
    <property type="entry name" value="HOMO-OLIGOMERIC FLAVIN CONTAINING CYS DECARBOXYLASE FAMILY"/>
    <property type="match status" value="1"/>
</dbReference>
<dbReference type="Gene3D" id="3.40.50.10300">
    <property type="entry name" value="CoaB-like"/>
    <property type="match status" value="1"/>
</dbReference>
<feature type="binding site" evidence="3">
    <location>
        <position position="281"/>
    </location>
    <ligand>
        <name>CTP</name>
        <dbReference type="ChEBI" id="CHEBI:37563"/>
    </ligand>
</feature>
<keyword evidence="1 3" id="KW-0210">Decarboxylase</keyword>
<name>A0A075HUS2_9ARCH</name>
<dbReference type="SUPFAM" id="SSF102645">
    <property type="entry name" value="CoaB-like"/>
    <property type="match status" value="1"/>
</dbReference>
<keyword evidence="3" id="KW-0479">Metal-binding</keyword>
<dbReference type="InterPro" id="IPR003382">
    <property type="entry name" value="Flavoprotein"/>
</dbReference>
<dbReference type="InterPro" id="IPR036551">
    <property type="entry name" value="Flavin_trans-like"/>
</dbReference>
<reference evidence="6" key="1">
    <citation type="journal article" date="2014" name="Genome Biol. Evol.">
        <title>Pangenome evidence for extensive interdomain horizontal transfer affecting lineage core and shell genes in uncultured planktonic thaumarchaeota and euryarchaeota.</title>
        <authorList>
            <person name="Deschamps P."/>
            <person name="Zivanovic Y."/>
            <person name="Moreira D."/>
            <person name="Rodriguez-Valera F."/>
            <person name="Lopez-Garcia P."/>
        </authorList>
    </citation>
    <scope>NUCLEOTIDE SEQUENCE</scope>
</reference>
<dbReference type="Pfam" id="PF02441">
    <property type="entry name" value="Flavoprotein"/>
    <property type="match status" value="1"/>
</dbReference>
<comment type="function">
    <text evidence="3">Catalyzes two sequential steps in the biosynthesis of coenzyme A. In the first step cysteine is conjugated to 4'-phosphopantothenate to form 4-phosphopantothenoylcysteine. In the second step the latter compound is decarboxylated to form 4'-phosphopantotheine.</text>
</comment>
<feature type="region of interest" description="Phosphopantothenoylcysteine decarboxylase" evidence="3">
    <location>
        <begin position="1"/>
        <end position="192"/>
    </location>
</feature>
<dbReference type="GO" id="GO:0071513">
    <property type="term" value="C:phosphopantothenoylcysteine decarboxylase complex"/>
    <property type="evidence" value="ECO:0007669"/>
    <property type="project" value="TreeGrafter"/>
</dbReference>